<dbReference type="Proteomes" id="UP000050280">
    <property type="component" value="Unassembled WGS sequence"/>
</dbReference>
<evidence type="ECO:0000256" key="1">
    <source>
        <dbReference type="ARBA" id="ARBA00008791"/>
    </source>
</evidence>
<dbReference type="Gene3D" id="3.40.50.12370">
    <property type="match status" value="1"/>
</dbReference>
<dbReference type="PRINTS" id="PR01438">
    <property type="entry name" value="UNVRSLSTRESS"/>
</dbReference>
<dbReference type="RefSeq" id="WP_054559870.1">
    <property type="nucleotide sequence ID" value="NZ_LDJX01000006.1"/>
</dbReference>
<dbReference type="OrthoDB" id="9788959at2"/>
<comment type="similarity">
    <text evidence="1">Belongs to the universal stress protein A family.</text>
</comment>
<comment type="caution">
    <text evidence="3">The sequence shown here is derived from an EMBL/GenBank/DDBJ whole genome shotgun (WGS) entry which is preliminary data.</text>
</comment>
<dbReference type="EMBL" id="LDJX01000006">
    <property type="protein sequence ID" value="KPM30875.1"/>
    <property type="molecule type" value="Genomic_DNA"/>
</dbReference>
<protein>
    <submittedName>
        <fullName evidence="3">Universal stress protein UspA-like protein</fullName>
    </submittedName>
</protein>
<keyword evidence="4" id="KW-1185">Reference proteome</keyword>
<evidence type="ECO:0000259" key="2">
    <source>
        <dbReference type="Pfam" id="PF00582"/>
    </source>
</evidence>
<proteinExistence type="inferred from homology"/>
<dbReference type="SUPFAM" id="SSF52402">
    <property type="entry name" value="Adenine nucleotide alpha hydrolases-like"/>
    <property type="match status" value="1"/>
</dbReference>
<dbReference type="PANTHER" id="PTHR46268:SF25">
    <property type="entry name" value="USPA DOMAIN PROTEIN"/>
    <property type="match status" value="1"/>
</dbReference>
<accession>A0A0P7A348</accession>
<sequence>MDKVLVPVDFSDTSANALRYAAQLFAGSPMEITLLHTYGVQSSGALLMKNIDGVLLKDAKEKMNNLLKASKEDFPDVVLHTKLVKGSAVATIVSLAKEGGFNFIVMGTKGASGLKEVFMGSVAGGVVSKSSTPIIVVPGNHHFRKLDQIVYAVGDKLLSDPKIVAPLRKIATLHKSKIKVLHVAQGKAKKIETSLIGIEDLNPSVEYTFGSGNIHKDLNDYLMKDYSGLLCMVREKKGMLERLLDGSVTLKQTFDSLVPLLILHD</sequence>
<evidence type="ECO:0000313" key="3">
    <source>
        <dbReference type="EMBL" id="KPM30875.1"/>
    </source>
</evidence>
<dbReference type="STRING" id="1300341.I595_2852"/>
<dbReference type="Pfam" id="PF00582">
    <property type="entry name" value="Usp"/>
    <property type="match status" value="1"/>
</dbReference>
<name>A0A0P7A348_9FLAO</name>
<organism evidence="3 4">
    <name type="scientific">Croceitalea dokdonensis DOKDO 023</name>
    <dbReference type="NCBI Taxonomy" id="1300341"/>
    <lineage>
        <taxon>Bacteria</taxon>
        <taxon>Pseudomonadati</taxon>
        <taxon>Bacteroidota</taxon>
        <taxon>Flavobacteriia</taxon>
        <taxon>Flavobacteriales</taxon>
        <taxon>Flavobacteriaceae</taxon>
        <taxon>Croceitalea</taxon>
    </lineage>
</organism>
<reference evidence="3 4" key="1">
    <citation type="submission" date="2015-09" db="EMBL/GenBank/DDBJ databases">
        <title>Genome sequence of the marine flavobacterium Croceitalea dokdonensis DOKDO 023 that contains proton- and sodium-pumping rhodopsins.</title>
        <authorList>
            <person name="Kwon S.-K."/>
            <person name="Lee H.K."/>
            <person name="Kwak M.-J."/>
            <person name="Kim J.F."/>
        </authorList>
    </citation>
    <scope>NUCLEOTIDE SEQUENCE [LARGE SCALE GENOMIC DNA]</scope>
    <source>
        <strain evidence="3 4">DOKDO 023</strain>
    </source>
</reference>
<feature type="domain" description="UspA" evidence="2">
    <location>
        <begin position="2"/>
        <end position="138"/>
    </location>
</feature>
<dbReference type="CDD" id="cd00293">
    <property type="entry name" value="USP-like"/>
    <property type="match status" value="1"/>
</dbReference>
<dbReference type="PANTHER" id="PTHR46268">
    <property type="entry name" value="STRESS RESPONSE PROTEIN NHAX"/>
    <property type="match status" value="1"/>
</dbReference>
<evidence type="ECO:0000313" key="4">
    <source>
        <dbReference type="Proteomes" id="UP000050280"/>
    </source>
</evidence>
<dbReference type="AlphaFoldDB" id="A0A0P7A348"/>
<dbReference type="InterPro" id="IPR006015">
    <property type="entry name" value="Universal_stress_UspA"/>
</dbReference>
<dbReference type="InterPro" id="IPR006016">
    <property type="entry name" value="UspA"/>
</dbReference>
<gene>
    <name evidence="3" type="ORF">I595_2852</name>
</gene>